<feature type="region of interest" description="Disordered" evidence="1">
    <location>
        <begin position="1"/>
        <end position="74"/>
    </location>
</feature>
<protein>
    <recommendedName>
        <fullName evidence="4">HEAT repeat protein</fullName>
    </recommendedName>
</protein>
<evidence type="ECO:0000313" key="3">
    <source>
        <dbReference type="Proteomes" id="UP000623608"/>
    </source>
</evidence>
<gene>
    <name evidence="2" type="ORF">Ate02nite_61980</name>
</gene>
<dbReference type="EMBL" id="BOMY01000041">
    <property type="protein sequence ID" value="GIF23468.1"/>
    <property type="molecule type" value="Genomic_DNA"/>
</dbReference>
<feature type="compositionally biased region" description="Basic and acidic residues" evidence="1">
    <location>
        <begin position="59"/>
        <end position="74"/>
    </location>
</feature>
<feature type="compositionally biased region" description="Gly residues" evidence="1">
    <location>
        <begin position="26"/>
        <end position="35"/>
    </location>
</feature>
<dbReference type="Proteomes" id="UP000623608">
    <property type="component" value="Unassembled WGS sequence"/>
</dbReference>
<feature type="compositionally biased region" description="Low complexity" evidence="1">
    <location>
        <begin position="9"/>
        <end position="24"/>
    </location>
</feature>
<reference evidence="2" key="1">
    <citation type="submission" date="2021-01" db="EMBL/GenBank/DDBJ databases">
        <title>Whole genome shotgun sequence of Actinoplanes tereljensis NBRC 105297.</title>
        <authorList>
            <person name="Komaki H."/>
            <person name="Tamura T."/>
        </authorList>
    </citation>
    <scope>NUCLEOTIDE SEQUENCE</scope>
    <source>
        <strain evidence="2">NBRC 105297</strain>
    </source>
</reference>
<name>A0A919NRP7_9ACTN</name>
<dbReference type="RefSeq" id="WP_203811370.1">
    <property type="nucleotide sequence ID" value="NZ_BOMY01000041.1"/>
</dbReference>
<evidence type="ECO:0000256" key="1">
    <source>
        <dbReference type="SAM" id="MobiDB-lite"/>
    </source>
</evidence>
<comment type="caution">
    <text evidence="2">The sequence shown here is derived from an EMBL/GenBank/DDBJ whole genome shotgun (WGS) entry which is preliminary data.</text>
</comment>
<dbReference type="SUPFAM" id="SSF48371">
    <property type="entry name" value="ARM repeat"/>
    <property type="match status" value="1"/>
</dbReference>
<accession>A0A919NRP7</accession>
<evidence type="ECO:0000313" key="2">
    <source>
        <dbReference type="EMBL" id="GIF23468.1"/>
    </source>
</evidence>
<organism evidence="2 3">
    <name type="scientific">Paractinoplanes tereljensis</name>
    <dbReference type="NCBI Taxonomy" id="571912"/>
    <lineage>
        <taxon>Bacteria</taxon>
        <taxon>Bacillati</taxon>
        <taxon>Actinomycetota</taxon>
        <taxon>Actinomycetes</taxon>
        <taxon>Micromonosporales</taxon>
        <taxon>Micromonosporaceae</taxon>
        <taxon>Paractinoplanes</taxon>
    </lineage>
</organism>
<sequence>MSADEKLDGAPASDESSSGGADSGADGHGNAGESGGTADTAGGDNASEAPAKAAEGLEEDRSGSASDRYRSVRDAQQRIAGDAVSGDKIVVQLSSGQTTTLRPLSPTLEEVARLAFVEPDGWTGYRLDFRDRRTVLLRGTVGQGRSTMAIRLLQTVETTVIYSLDPHIDLEKMAEQLTHGRVTRGAGFLLCLPEKSAQLNAYLVNSLEAALKAADARLVITMAQDSPLGDSGLLQYEMTLPSAPPLREILRRHLGHWLDDEARAAVTLAEPDVAGLITDTLEREGITCQVTADLARLLSRAGDPVDALKIKSMLLRRHADEFDTWFDNLDDLELWSFAIALAVLDGLPLEDVADAASRLRERLSSGGPVVLAPDRTLRVEDLHHNPFRTSPDRLWRMLQARVIDTKVRTDTGYVPATAVSYRDTSYSARIVARAWKGYRIQGHLLDWLGELVVASSEQVRVRAGVAVGVLATFGFDYVRRRLLLGWATSGNSQRHEAVADVLRVAARSAALQPAIAAFVELLYRSEGVGARCTAALALGNRLGHADLAAPVRSLERLAAVDDPDVRRSVGMAFANLLVQEVETIAPVMYDVLQRGLLDSRRVAGAQLIFLRVANTVTTEVPGEQGELIRWPTLLLLAQEHDYLRRPLSLLWARMLAGGDYIYYAETVLRSWARDAESDPSVLAAFARLIRAVAEADRWAGSAIERQARKWGDEGGLTPMPKVAAATQAVLAHERIER</sequence>
<evidence type="ECO:0008006" key="4">
    <source>
        <dbReference type="Google" id="ProtNLM"/>
    </source>
</evidence>
<dbReference type="AlphaFoldDB" id="A0A919NRP7"/>
<proteinExistence type="predicted"/>
<keyword evidence="3" id="KW-1185">Reference proteome</keyword>
<dbReference type="InterPro" id="IPR016024">
    <property type="entry name" value="ARM-type_fold"/>
</dbReference>